<gene>
    <name evidence="9" type="ORF">RJT34_24071</name>
</gene>
<dbReference type="EMBL" id="JAYKXN010000006">
    <property type="protein sequence ID" value="KAK7279028.1"/>
    <property type="molecule type" value="Genomic_DNA"/>
</dbReference>
<comment type="subcellular location">
    <subcellularLocation>
        <location evidence="1">Mitochondrion</location>
    </subcellularLocation>
</comment>
<dbReference type="GO" id="GO:0046872">
    <property type="term" value="F:metal ion binding"/>
    <property type="evidence" value="ECO:0007669"/>
    <property type="project" value="UniProtKB-KW"/>
</dbReference>
<evidence type="ECO:0000256" key="6">
    <source>
        <dbReference type="ARBA" id="ARBA00023049"/>
    </source>
</evidence>
<evidence type="ECO:0000313" key="9">
    <source>
        <dbReference type="EMBL" id="KAK7279028.1"/>
    </source>
</evidence>
<evidence type="ECO:0000256" key="1">
    <source>
        <dbReference type="ARBA" id="ARBA00004173"/>
    </source>
</evidence>
<dbReference type="PANTHER" id="PTHR11851">
    <property type="entry name" value="METALLOPROTEASE"/>
    <property type="match status" value="1"/>
</dbReference>
<dbReference type="InterPro" id="IPR007863">
    <property type="entry name" value="Peptidase_M16_C"/>
</dbReference>
<keyword evidence="5" id="KW-0862">Zinc</keyword>
<dbReference type="GO" id="GO:0008237">
    <property type="term" value="F:metallopeptidase activity"/>
    <property type="evidence" value="ECO:0007669"/>
    <property type="project" value="UniProtKB-KW"/>
</dbReference>
<sequence length="217" mass="24433">MVEGQTEEVIFDHLHATAFQYTPLGRTILGPAQNIKTITKDHLQNYIQAHYTAPRMVIAASGAVKHEDIVEQVKTLFTKYIGWKSEKPLLAICLITERESGLVFIGPQLLNRLGLRFLSKSVQYNYSHFLAAGCFLAAPFLVIQGEADFPQQQEQDLLERLGTLAVKIGKTPLKLELGVEVIGKYIHIPLYITKHDVLEVALGDQMLNVSIIQFWMM</sequence>
<dbReference type="InterPro" id="IPR050361">
    <property type="entry name" value="MPP/UQCRC_Complex"/>
</dbReference>
<evidence type="ECO:0000256" key="4">
    <source>
        <dbReference type="ARBA" id="ARBA00022801"/>
    </source>
</evidence>
<keyword evidence="3" id="KW-0479">Metal-binding</keyword>
<accession>A0AAN9FTX1</accession>
<protein>
    <recommendedName>
        <fullName evidence="8">Peptidase M16 C-terminal domain-containing protein</fullName>
    </recommendedName>
</protein>
<dbReference type="PANTHER" id="PTHR11851:SF149">
    <property type="entry name" value="GH01077P"/>
    <property type="match status" value="1"/>
</dbReference>
<evidence type="ECO:0000256" key="2">
    <source>
        <dbReference type="ARBA" id="ARBA00022670"/>
    </source>
</evidence>
<dbReference type="InterPro" id="IPR011249">
    <property type="entry name" value="Metalloenz_LuxS/M16"/>
</dbReference>
<evidence type="ECO:0000256" key="3">
    <source>
        <dbReference type="ARBA" id="ARBA00022723"/>
    </source>
</evidence>
<evidence type="ECO:0000256" key="7">
    <source>
        <dbReference type="ARBA" id="ARBA00023128"/>
    </source>
</evidence>
<dbReference type="GO" id="GO:0005739">
    <property type="term" value="C:mitochondrion"/>
    <property type="evidence" value="ECO:0007669"/>
    <property type="project" value="UniProtKB-SubCell"/>
</dbReference>
<keyword evidence="2" id="KW-0645">Protease</keyword>
<evidence type="ECO:0000313" key="10">
    <source>
        <dbReference type="Proteomes" id="UP001359559"/>
    </source>
</evidence>
<dbReference type="Pfam" id="PF05193">
    <property type="entry name" value="Peptidase_M16_C"/>
    <property type="match status" value="1"/>
</dbReference>
<keyword evidence="6" id="KW-0482">Metalloprotease</keyword>
<dbReference type="AlphaFoldDB" id="A0AAN9FTX1"/>
<keyword evidence="10" id="KW-1185">Reference proteome</keyword>
<dbReference type="SUPFAM" id="SSF63411">
    <property type="entry name" value="LuxS/MPP-like metallohydrolase"/>
    <property type="match status" value="1"/>
</dbReference>
<evidence type="ECO:0000256" key="5">
    <source>
        <dbReference type="ARBA" id="ARBA00022833"/>
    </source>
</evidence>
<proteinExistence type="predicted"/>
<keyword evidence="4" id="KW-0378">Hydrolase</keyword>
<dbReference type="GO" id="GO:0006508">
    <property type="term" value="P:proteolysis"/>
    <property type="evidence" value="ECO:0007669"/>
    <property type="project" value="UniProtKB-KW"/>
</dbReference>
<dbReference type="Proteomes" id="UP001359559">
    <property type="component" value="Unassembled WGS sequence"/>
</dbReference>
<name>A0AAN9FTX1_CLITE</name>
<reference evidence="9 10" key="1">
    <citation type="submission" date="2024-01" db="EMBL/GenBank/DDBJ databases">
        <title>The genomes of 5 underutilized Papilionoideae crops provide insights into root nodulation and disease resistance.</title>
        <authorList>
            <person name="Yuan L."/>
        </authorList>
    </citation>
    <scope>NUCLEOTIDE SEQUENCE [LARGE SCALE GENOMIC DNA]</scope>
    <source>
        <strain evidence="9">LY-2023</strain>
        <tissue evidence="9">Leaf</tissue>
    </source>
</reference>
<dbReference type="Gene3D" id="3.30.830.10">
    <property type="entry name" value="Metalloenzyme, LuxS/M16 peptidase-like"/>
    <property type="match status" value="1"/>
</dbReference>
<organism evidence="9 10">
    <name type="scientific">Clitoria ternatea</name>
    <name type="common">Butterfly pea</name>
    <dbReference type="NCBI Taxonomy" id="43366"/>
    <lineage>
        <taxon>Eukaryota</taxon>
        <taxon>Viridiplantae</taxon>
        <taxon>Streptophyta</taxon>
        <taxon>Embryophyta</taxon>
        <taxon>Tracheophyta</taxon>
        <taxon>Spermatophyta</taxon>
        <taxon>Magnoliopsida</taxon>
        <taxon>eudicotyledons</taxon>
        <taxon>Gunneridae</taxon>
        <taxon>Pentapetalae</taxon>
        <taxon>rosids</taxon>
        <taxon>fabids</taxon>
        <taxon>Fabales</taxon>
        <taxon>Fabaceae</taxon>
        <taxon>Papilionoideae</taxon>
        <taxon>50 kb inversion clade</taxon>
        <taxon>NPAAA clade</taxon>
        <taxon>indigoferoid/millettioid clade</taxon>
        <taxon>Phaseoleae</taxon>
        <taxon>Clitoria</taxon>
    </lineage>
</organism>
<keyword evidence="7" id="KW-0496">Mitochondrion</keyword>
<comment type="caution">
    <text evidence="9">The sequence shown here is derived from an EMBL/GenBank/DDBJ whole genome shotgun (WGS) entry which is preliminary data.</text>
</comment>
<evidence type="ECO:0000259" key="8">
    <source>
        <dbReference type="Pfam" id="PF05193"/>
    </source>
</evidence>
<feature type="domain" description="Peptidase M16 C-terminal" evidence="8">
    <location>
        <begin position="37"/>
        <end position="88"/>
    </location>
</feature>